<reference evidence="3" key="1">
    <citation type="submission" date="2016-06" db="UniProtKB">
        <authorList>
            <consortium name="WormBaseParasite"/>
        </authorList>
    </citation>
    <scope>IDENTIFICATION</scope>
</reference>
<evidence type="ECO:0000313" key="2">
    <source>
        <dbReference type="Proteomes" id="UP000050794"/>
    </source>
</evidence>
<evidence type="ECO:0000313" key="1">
    <source>
        <dbReference type="EMBL" id="VDM48247.1"/>
    </source>
</evidence>
<organism evidence="2 3">
    <name type="scientific">Toxocara canis</name>
    <name type="common">Canine roundworm</name>
    <dbReference type="NCBI Taxonomy" id="6265"/>
    <lineage>
        <taxon>Eukaryota</taxon>
        <taxon>Metazoa</taxon>
        <taxon>Ecdysozoa</taxon>
        <taxon>Nematoda</taxon>
        <taxon>Chromadorea</taxon>
        <taxon>Rhabditida</taxon>
        <taxon>Spirurina</taxon>
        <taxon>Ascaridomorpha</taxon>
        <taxon>Ascaridoidea</taxon>
        <taxon>Toxocaridae</taxon>
        <taxon>Toxocara</taxon>
    </lineage>
</organism>
<gene>
    <name evidence="1" type="ORF">TCNE_LOCUS16926</name>
</gene>
<reference evidence="1 2" key="2">
    <citation type="submission" date="2018-11" db="EMBL/GenBank/DDBJ databases">
        <authorList>
            <consortium name="Pathogen Informatics"/>
        </authorList>
    </citation>
    <scope>NUCLEOTIDE SEQUENCE [LARGE SCALE GENOMIC DNA]</scope>
</reference>
<dbReference type="AlphaFoldDB" id="A0A183V856"/>
<protein>
    <submittedName>
        <fullName evidence="3">Late embryogenesis abundant protein, LEA-14</fullName>
    </submittedName>
</protein>
<accession>A0A183V856</accession>
<keyword evidence="2" id="KW-1185">Reference proteome</keyword>
<name>A0A183V856_TOXCA</name>
<dbReference type="EMBL" id="UYWY01024005">
    <property type="protein sequence ID" value="VDM48247.1"/>
    <property type="molecule type" value="Genomic_DNA"/>
</dbReference>
<dbReference type="WBParaSite" id="TCNE_0001692701-mRNA-1">
    <property type="protein sequence ID" value="TCNE_0001692701-mRNA-1"/>
    <property type="gene ID" value="TCNE_0001692701"/>
</dbReference>
<dbReference type="Proteomes" id="UP000050794">
    <property type="component" value="Unassembled WGS sequence"/>
</dbReference>
<evidence type="ECO:0000313" key="3">
    <source>
        <dbReference type="WBParaSite" id="TCNE_0001692701-mRNA-1"/>
    </source>
</evidence>
<sequence>MSAQMIADPHMPVIADPHMSAITGFVTFQLSNPNLRPSIISSMGCELTVYLSAIENSSVFIAAIPASI</sequence>
<proteinExistence type="predicted"/>